<proteinExistence type="predicted"/>
<dbReference type="EMBL" id="JAYKLX010000006">
    <property type="protein sequence ID" value="MEB3346418.1"/>
    <property type="molecule type" value="Genomic_DNA"/>
</dbReference>
<sequence length="72" mass="8160">MKIEEALNEIESWLFLDGVEGIAQGEYESRPCITIFLSNPEVKFMIPSEYKGYKVVIDETDQFGIQSPSAPM</sequence>
<dbReference type="RefSeq" id="WP_324180448.1">
    <property type="nucleotide sequence ID" value="NZ_BAABAW010000006.1"/>
</dbReference>
<evidence type="ECO:0000313" key="1">
    <source>
        <dbReference type="EMBL" id="MEB3346418.1"/>
    </source>
</evidence>
<dbReference type="Proteomes" id="UP001327027">
    <property type="component" value="Unassembled WGS sequence"/>
</dbReference>
<gene>
    <name evidence="1" type="ORF">U6A24_13155</name>
</gene>
<name>A0ABU5ZX08_9FLAO</name>
<protein>
    <submittedName>
        <fullName evidence="1">Uncharacterized protein</fullName>
    </submittedName>
</protein>
<accession>A0ABU5ZX08</accession>
<comment type="caution">
    <text evidence="1">The sequence shown here is derived from an EMBL/GenBank/DDBJ whole genome shotgun (WGS) entry which is preliminary data.</text>
</comment>
<organism evidence="1 2">
    <name type="scientific">Aquimarina gracilis</name>
    <dbReference type="NCBI Taxonomy" id="874422"/>
    <lineage>
        <taxon>Bacteria</taxon>
        <taxon>Pseudomonadati</taxon>
        <taxon>Bacteroidota</taxon>
        <taxon>Flavobacteriia</taxon>
        <taxon>Flavobacteriales</taxon>
        <taxon>Flavobacteriaceae</taxon>
        <taxon>Aquimarina</taxon>
    </lineage>
</organism>
<reference evidence="1 2" key="1">
    <citation type="journal article" date="2013" name="Int. J. Syst. Evol. Microbiol.">
        <title>Aquimarina gracilis sp. nov., isolated from the gut microflora of a mussel, Mytilus coruscus, and emended description of Aquimarina spongiae.</title>
        <authorList>
            <person name="Park S.C."/>
            <person name="Choe H.N."/>
            <person name="Baik K.S."/>
            <person name="Seong C.N."/>
        </authorList>
    </citation>
    <scope>NUCLEOTIDE SEQUENCE [LARGE SCALE GENOMIC DNA]</scope>
    <source>
        <strain evidence="1 2">PSC32</strain>
    </source>
</reference>
<keyword evidence="2" id="KW-1185">Reference proteome</keyword>
<evidence type="ECO:0000313" key="2">
    <source>
        <dbReference type="Proteomes" id="UP001327027"/>
    </source>
</evidence>